<name>A0A7J7IEX3_9RHOD</name>
<gene>
    <name evidence="9" type="primary">PDF1B</name>
    <name evidence="9" type="ORF">F1559_000423</name>
</gene>
<dbReference type="AlphaFoldDB" id="A0A7J7IEX3"/>
<dbReference type="PANTHER" id="PTHR10458">
    <property type="entry name" value="PEPTIDE DEFORMYLASE"/>
    <property type="match status" value="1"/>
</dbReference>
<dbReference type="EMBL" id="VWRR01000013">
    <property type="protein sequence ID" value="KAF6001635.1"/>
    <property type="molecule type" value="Genomic_DNA"/>
</dbReference>
<dbReference type="OrthoDB" id="276063at2759"/>
<comment type="function">
    <text evidence="7">Removes the formyl group from the N-terminal Met of newly synthesized proteins.</text>
</comment>
<keyword evidence="3 7" id="KW-0479">Metal-binding</keyword>
<evidence type="ECO:0000256" key="7">
    <source>
        <dbReference type="RuleBase" id="RU362111"/>
    </source>
</evidence>
<evidence type="ECO:0000256" key="8">
    <source>
        <dbReference type="SAM" id="MobiDB-lite"/>
    </source>
</evidence>
<dbReference type="GO" id="GO:0042586">
    <property type="term" value="F:peptide deformylase activity"/>
    <property type="evidence" value="ECO:0007669"/>
    <property type="project" value="UniProtKB-EC"/>
</dbReference>
<evidence type="ECO:0000256" key="1">
    <source>
        <dbReference type="ARBA" id="ARBA00010759"/>
    </source>
</evidence>
<evidence type="ECO:0000256" key="4">
    <source>
        <dbReference type="ARBA" id="ARBA00022801"/>
    </source>
</evidence>
<dbReference type="CDD" id="cd00487">
    <property type="entry name" value="Pep_deformylase"/>
    <property type="match status" value="1"/>
</dbReference>
<feature type="region of interest" description="Disordered" evidence="8">
    <location>
        <begin position="64"/>
        <end position="85"/>
    </location>
</feature>
<keyword evidence="10" id="KW-1185">Reference proteome</keyword>
<evidence type="ECO:0000313" key="9">
    <source>
        <dbReference type="EMBL" id="KAF6001635.1"/>
    </source>
</evidence>
<accession>A0A7J7IEX3</accession>
<protein>
    <recommendedName>
        <fullName evidence="2 7">Peptide deformylase</fullName>
        <ecNumber evidence="2 7">3.5.1.88</ecNumber>
    </recommendedName>
</protein>
<dbReference type="NCBIfam" id="NF001159">
    <property type="entry name" value="PRK00150.1-3"/>
    <property type="match status" value="1"/>
</dbReference>
<keyword evidence="5 7" id="KW-0648">Protein biosynthesis</keyword>
<dbReference type="FunFam" id="3.90.45.10:FF:000005">
    <property type="entry name" value="Peptide deformylase"/>
    <property type="match status" value="1"/>
</dbReference>
<comment type="catalytic activity">
    <reaction evidence="7">
        <text>N-terminal N-formyl-L-methionyl-[peptide] + H2O = N-terminal L-methionyl-[peptide] + formate</text>
        <dbReference type="Rhea" id="RHEA:24420"/>
        <dbReference type="Rhea" id="RHEA-COMP:10639"/>
        <dbReference type="Rhea" id="RHEA-COMP:10640"/>
        <dbReference type="ChEBI" id="CHEBI:15377"/>
        <dbReference type="ChEBI" id="CHEBI:15740"/>
        <dbReference type="ChEBI" id="CHEBI:49298"/>
        <dbReference type="ChEBI" id="CHEBI:64731"/>
        <dbReference type="EC" id="3.5.1.88"/>
    </reaction>
</comment>
<dbReference type="GO" id="GO:0046872">
    <property type="term" value="F:metal ion binding"/>
    <property type="evidence" value="ECO:0007669"/>
    <property type="project" value="UniProtKB-KW"/>
</dbReference>
<dbReference type="Pfam" id="PF01327">
    <property type="entry name" value="Pep_deformylase"/>
    <property type="match status" value="1"/>
</dbReference>
<dbReference type="NCBIfam" id="TIGR00079">
    <property type="entry name" value="pept_deformyl"/>
    <property type="match status" value="1"/>
</dbReference>
<comment type="caution">
    <text evidence="9">The sequence shown here is derived from an EMBL/GenBank/DDBJ whole genome shotgun (WGS) entry which is preliminary data.</text>
</comment>
<dbReference type="PANTHER" id="PTHR10458:SF22">
    <property type="entry name" value="PEPTIDE DEFORMYLASE"/>
    <property type="match status" value="1"/>
</dbReference>
<reference evidence="9 10" key="1">
    <citation type="journal article" date="2020" name="J. Phycol.">
        <title>Comparative genome analysis reveals Cyanidiococcus gen. nov., a new extremophilic red algal genus sister to Cyanidioschyzon (Cyanidioschyzonaceae, Rhodophyta).</title>
        <authorList>
            <person name="Liu S.-L."/>
            <person name="Chiang Y.-R."/>
            <person name="Yoon H.S."/>
            <person name="Fu H.-Y."/>
        </authorList>
    </citation>
    <scope>NUCLEOTIDE SEQUENCE [LARGE SCALE GENOMIC DNA]</scope>
    <source>
        <strain evidence="9 10">THAL066</strain>
    </source>
</reference>
<dbReference type="GO" id="GO:0006412">
    <property type="term" value="P:translation"/>
    <property type="evidence" value="ECO:0007669"/>
    <property type="project" value="UniProtKB-KW"/>
</dbReference>
<comment type="similarity">
    <text evidence="1 7">Belongs to the polypeptide deformylase family.</text>
</comment>
<evidence type="ECO:0000313" key="10">
    <source>
        <dbReference type="Proteomes" id="UP000530660"/>
    </source>
</evidence>
<evidence type="ECO:0000256" key="5">
    <source>
        <dbReference type="ARBA" id="ARBA00022917"/>
    </source>
</evidence>
<dbReference type="InterPro" id="IPR036821">
    <property type="entry name" value="Peptide_deformylase_sf"/>
</dbReference>
<dbReference type="Gene3D" id="3.90.45.10">
    <property type="entry name" value="Peptide deformylase"/>
    <property type="match status" value="1"/>
</dbReference>
<dbReference type="InterPro" id="IPR023635">
    <property type="entry name" value="Peptide_deformylase"/>
</dbReference>
<keyword evidence="6" id="KW-0408">Iron</keyword>
<sequence>MSSGHVTERMVGFLSTPATVWWNARGQVSKTARLPLRLPRRLLHENRPSRTRRRLTSWVLGQEVQGSSRDPMGMEEETDPGTVPGVDLRIVRYPHRQLRAPNEPVTVFDDALAKLVRDMFKLMYASRGVGLAAPQVGVNKRLMVFNPKGDSRSWLTEVALVNPRIIERSETTDEALEGCLSFPGISGEVERSIWIKVEAEKPNGRRFRVKYTGWTARIFQHEYDHLDGILFIDRMKPAVREQNRAALETLVSQVPKSERAL</sequence>
<dbReference type="Proteomes" id="UP000530660">
    <property type="component" value="Unassembled WGS sequence"/>
</dbReference>
<dbReference type="EC" id="3.5.1.88" evidence="2 7"/>
<keyword evidence="4 7" id="KW-0378">Hydrolase</keyword>
<dbReference type="PRINTS" id="PR01576">
    <property type="entry name" value="PDEFORMYLASE"/>
</dbReference>
<evidence type="ECO:0000256" key="3">
    <source>
        <dbReference type="ARBA" id="ARBA00022723"/>
    </source>
</evidence>
<dbReference type="HAMAP" id="MF_00163">
    <property type="entry name" value="Pep_deformylase"/>
    <property type="match status" value="1"/>
</dbReference>
<evidence type="ECO:0000256" key="2">
    <source>
        <dbReference type="ARBA" id="ARBA00012175"/>
    </source>
</evidence>
<organism evidence="9 10">
    <name type="scientific">Cyanidiococcus yangmingshanensis</name>
    <dbReference type="NCBI Taxonomy" id="2690220"/>
    <lineage>
        <taxon>Eukaryota</taxon>
        <taxon>Rhodophyta</taxon>
        <taxon>Bangiophyceae</taxon>
        <taxon>Cyanidiales</taxon>
        <taxon>Cyanidiaceae</taxon>
        <taxon>Cyanidiococcus</taxon>
    </lineage>
</organism>
<dbReference type="SUPFAM" id="SSF56420">
    <property type="entry name" value="Peptide deformylase"/>
    <property type="match status" value="1"/>
</dbReference>
<proteinExistence type="inferred from homology"/>
<evidence type="ECO:0000256" key="6">
    <source>
        <dbReference type="ARBA" id="ARBA00023004"/>
    </source>
</evidence>